<name>A0ABX5YI26_9PLAN</name>
<reference evidence="1 2" key="1">
    <citation type="submission" date="2019-08" db="EMBL/GenBank/DDBJ databases">
        <title>Deep-cultivation of Planctomycetes and their phenomic and genomic characterization uncovers novel biology.</title>
        <authorList>
            <person name="Wiegand S."/>
            <person name="Jogler M."/>
            <person name="Boedeker C."/>
            <person name="Pinto D."/>
            <person name="Vollmers J."/>
            <person name="Rivas-Marin E."/>
            <person name="Kohn T."/>
            <person name="Peeters S.H."/>
            <person name="Heuer A."/>
            <person name="Rast P."/>
            <person name="Oberbeckmann S."/>
            <person name="Bunk B."/>
            <person name="Jeske O."/>
            <person name="Meyerdierks A."/>
            <person name="Storesund J.E."/>
            <person name="Kallscheuer N."/>
            <person name="Luecker S."/>
            <person name="Lage O.M."/>
            <person name="Pohl T."/>
            <person name="Merkel B.J."/>
            <person name="Hornburger P."/>
            <person name="Mueller R.-W."/>
            <person name="Bruemmer F."/>
            <person name="Labrenz M."/>
            <person name="Spormann A.M."/>
            <person name="Op den Camp H."/>
            <person name="Overmann J."/>
            <person name="Amann R."/>
            <person name="Jetten M.S.M."/>
            <person name="Mascher T."/>
            <person name="Medema M.H."/>
            <person name="Devos D.P."/>
            <person name="Kaster A.-K."/>
            <person name="Ovreas L."/>
            <person name="Rohde M."/>
            <person name="Galperin M.Y."/>
            <person name="Jogler C."/>
        </authorList>
    </citation>
    <scope>NUCLEOTIDE SEQUENCE [LARGE SCALE GENOMIC DNA]</scope>
    <source>
        <strain evidence="1 2">DSM 8797</strain>
    </source>
</reference>
<accession>A0ABX5YI26</accession>
<evidence type="ECO:0000313" key="1">
    <source>
        <dbReference type="EMBL" id="QEG15386.1"/>
    </source>
</evidence>
<dbReference type="InterPro" id="IPR008969">
    <property type="entry name" value="CarboxyPept-like_regulatory"/>
</dbReference>
<protein>
    <recommendedName>
        <fullName evidence="3">Carboxypeptidase regulatory-like domain-containing protein</fullName>
    </recommendedName>
</protein>
<dbReference type="EMBL" id="CP042910">
    <property type="protein sequence ID" value="QEG15386.1"/>
    <property type="molecule type" value="Genomic_DNA"/>
</dbReference>
<keyword evidence="2" id="KW-1185">Reference proteome</keyword>
<dbReference type="RefSeq" id="WP_149302478.1">
    <property type="nucleotide sequence ID" value="NZ_CP042910.1"/>
</dbReference>
<organism evidence="1 2">
    <name type="scientific">Gimesia maris</name>
    <dbReference type="NCBI Taxonomy" id="122"/>
    <lineage>
        <taxon>Bacteria</taxon>
        <taxon>Pseudomonadati</taxon>
        <taxon>Planctomycetota</taxon>
        <taxon>Planctomycetia</taxon>
        <taxon>Planctomycetales</taxon>
        <taxon>Planctomycetaceae</taxon>
        <taxon>Gimesia</taxon>
    </lineage>
</organism>
<dbReference type="SUPFAM" id="SSF49464">
    <property type="entry name" value="Carboxypeptidase regulatory domain-like"/>
    <property type="match status" value="1"/>
</dbReference>
<dbReference type="GeneID" id="98645868"/>
<sequence>MPELGQVHGTITLDGEPLEGVSVLFEPESGRPSTGITDATGNYEAQYLIDEPGVKLGPGTVRVEWGIDATGPQIPKQYGSKSELKLEVQPGENEFNIDMQSK</sequence>
<proteinExistence type="predicted"/>
<gene>
    <name evidence="1" type="ORF">GmarT_12260</name>
</gene>
<evidence type="ECO:0008006" key="3">
    <source>
        <dbReference type="Google" id="ProtNLM"/>
    </source>
</evidence>
<evidence type="ECO:0000313" key="2">
    <source>
        <dbReference type="Proteomes" id="UP000322887"/>
    </source>
</evidence>
<dbReference type="Proteomes" id="UP000322887">
    <property type="component" value="Chromosome"/>
</dbReference>